<dbReference type="RefSeq" id="WP_051492185.1">
    <property type="nucleotide sequence ID" value="NZ_JAME01000042.1"/>
</dbReference>
<gene>
    <name evidence="5" type="ORF">RISW2_16715</name>
</gene>
<evidence type="ECO:0000313" key="5">
    <source>
        <dbReference type="EMBL" id="ETX27050.1"/>
    </source>
</evidence>
<sequence>MRLLAVDDSAIVRDLLFRLFQKSGYPEMRLAEDGETALAMIDGPGAQFDCFLLDIEMPGMSGIELCARIRSRPEHRDTPIIMLTALKDAETIENAFAAGANDYIVKRFDVKEFTGRLRVAERLLSRPAPVRIIPSFSPKARARVGRDVGRHAFTPEDELMVAGVDRLIPPFSLGNYLSQLPSGALGAASLVAVRIERVDAVHGATSGTDFATLLAAVALGIQDTLDSRKLLMTYAGSGDFVCILRDGQVPPPAEFEHELGRYLEHFAEMSGLEVLNQLQLTAGTPVPPFANRTQRVRRSFERARERAHAQSLAKRATRRPPQAARFEKRASGL</sequence>
<dbReference type="CDD" id="cd17574">
    <property type="entry name" value="REC_OmpR"/>
    <property type="match status" value="1"/>
</dbReference>
<feature type="domain" description="Response regulatory" evidence="4">
    <location>
        <begin position="2"/>
        <end position="121"/>
    </location>
</feature>
<evidence type="ECO:0000256" key="2">
    <source>
        <dbReference type="PROSITE-ProRule" id="PRU00169"/>
    </source>
</evidence>
<dbReference type="InterPro" id="IPR011006">
    <property type="entry name" value="CheY-like_superfamily"/>
</dbReference>
<keyword evidence="1 2" id="KW-0597">Phosphoprotein</keyword>
<evidence type="ECO:0000313" key="6">
    <source>
        <dbReference type="Proteomes" id="UP000023430"/>
    </source>
</evidence>
<dbReference type="InterPro" id="IPR050595">
    <property type="entry name" value="Bact_response_regulator"/>
</dbReference>
<dbReference type="OrthoDB" id="7326651at2"/>
<evidence type="ECO:0000256" key="3">
    <source>
        <dbReference type="SAM" id="MobiDB-lite"/>
    </source>
</evidence>
<accession>X7F2Q9</accession>
<dbReference type="GO" id="GO:0000160">
    <property type="term" value="P:phosphorelay signal transduction system"/>
    <property type="evidence" value="ECO:0007669"/>
    <property type="project" value="InterPro"/>
</dbReference>
<organism evidence="5 6">
    <name type="scientific">Roseivivax isoporae LMG 25204</name>
    <dbReference type="NCBI Taxonomy" id="1449351"/>
    <lineage>
        <taxon>Bacteria</taxon>
        <taxon>Pseudomonadati</taxon>
        <taxon>Pseudomonadota</taxon>
        <taxon>Alphaproteobacteria</taxon>
        <taxon>Rhodobacterales</taxon>
        <taxon>Roseobacteraceae</taxon>
        <taxon>Roseivivax</taxon>
    </lineage>
</organism>
<dbReference type="SUPFAM" id="SSF52172">
    <property type="entry name" value="CheY-like"/>
    <property type="match status" value="1"/>
</dbReference>
<name>X7F2Q9_9RHOB</name>
<dbReference type="STRING" id="1449351.RISW2_16715"/>
<dbReference type="InterPro" id="IPR001789">
    <property type="entry name" value="Sig_transdc_resp-reg_receiver"/>
</dbReference>
<dbReference type="PROSITE" id="PS50110">
    <property type="entry name" value="RESPONSE_REGULATORY"/>
    <property type="match status" value="1"/>
</dbReference>
<proteinExistence type="predicted"/>
<dbReference type="Gene3D" id="3.40.50.2300">
    <property type="match status" value="1"/>
</dbReference>
<protein>
    <recommendedName>
        <fullName evidence="4">Response regulatory domain-containing protein</fullName>
    </recommendedName>
</protein>
<dbReference type="PANTHER" id="PTHR44591:SF3">
    <property type="entry name" value="RESPONSE REGULATORY DOMAIN-CONTAINING PROTEIN"/>
    <property type="match status" value="1"/>
</dbReference>
<dbReference type="PANTHER" id="PTHR44591">
    <property type="entry name" value="STRESS RESPONSE REGULATOR PROTEIN 1"/>
    <property type="match status" value="1"/>
</dbReference>
<keyword evidence="6" id="KW-1185">Reference proteome</keyword>
<dbReference type="SMART" id="SM00448">
    <property type="entry name" value="REC"/>
    <property type="match status" value="1"/>
</dbReference>
<evidence type="ECO:0000259" key="4">
    <source>
        <dbReference type="PROSITE" id="PS50110"/>
    </source>
</evidence>
<dbReference type="AlphaFoldDB" id="X7F2Q9"/>
<comment type="caution">
    <text evidence="5">The sequence shown here is derived from an EMBL/GenBank/DDBJ whole genome shotgun (WGS) entry which is preliminary data.</text>
</comment>
<dbReference type="EMBL" id="JAME01000042">
    <property type="protein sequence ID" value="ETX27050.1"/>
    <property type="molecule type" value="Genomic_DNA"/>
</dbReference>
<evidence type="ECO:0000256" key="1">
    <source>
        <dbReference type="ARBA" id="ARBA00022553"/>
    </source>
</evidence>
<feature type="modified residue" description="4-aspartylphosphate" evidence="2">
    <location>
        <position position="54"/>
    </location>
</feature>
<feature type="region of interest" description="Disordered" evidence="3">
    <location>
        <begin position="301"/>
        <end position="333"/>
    </location>
</feature>
<reference evidence="5 6" key="1">
    <citation type="submission" date="2014-01" db="EMBL/GenBank/DDBJ databases">
        <title>Roseivivax isoporae LMG 25204 Genome Sequencing.</title>
        <authorList>
            <person name="Lai Q."/>
            <person name="Li G."/>
            <person name="Shao Z."/>
        </authorList>
    </citation>
    <scope>NUCLEOTIDE SEQUENCE [LARGE SCALE GENOMIC DNA]</scope>
    <source>
        <strain evidence="5 6">LMG 25204</strain>
    </source>
</reference>
<dbReference type="Proteomes" id="UP000023430">
    <property type="component" value="Unassembled WGS sequence"/>
</dbReference>
<dbReference type="eggNOG" id="COG0745">
    <property type="taxonomic scope" value="Bacteria"/>
</dbReference>
<dbReference type="Pfam" id="PF00072">
    <property type="entry name" value="Response_reg"/>
    <property type="match status" value="1"/>
</dbReference>